<evidence type="ECO:0000256" key="3">
    <source>
        <dbReference type="ARBA" id="ARBA00022729"/>
    </source>
</evidence>
<evidence type="ECO:0000256" key="2">
    <source>
        <dbReference type="ARBA" id="ARBA00022670"/>
    </source>
</evidence>
<dbReference type="FunFam" id="2.60.40.2310:FF:000001">
    <property type="entry name" value="Subtilisin-like protease SBT1.5"/>
    <property type="match status" value="1"/>
</dbReference>
<comment type="similarity">
    <text evidence="1 7">Belongs to the peptidase S8 family.</text>
</comment>
<keyword evidence="2" id="KW-0645">Protease</keyword>
<dbReference type="PROSITE" id="PS51892">
    <property type="entry name" value="SUBTILASE"/>
    <property type="match status" value="1"/>
</dbReference>
<evidence type="ECO:0000256" key="6">
    <source>
        <dbReference type="ARBA" id="ARBA00023180"/>
    </source>
</evidence>
<dbReference type="Pfam" id="PF00082">
    <property type="entry name" value="Peptidase_S8"/>
    <property type="match status" value="1"/>
</dbReference>
<evidence type="ECO:0000259" key="10">
    <source>
        <dbReference type="Pfam" id="PF02225"/>
    </source>
</evidence>
<dbReference type="InterPro" id="IPR036852">
    <property type="entry name" value="Peptidase_S8/S53_dom_sf"/>
</dbReference>
<dbReference type="Pfam" id="PF17766">
    <property type="entry name" value="fn3_6"/>
    <property type="match status" value="1"/>
</dbReference>
<dbReference type="SUPFAM" id="SSF52025">
    <property type="entry name" value="PA domain"/>
    <property type="match status" value="1"/>
</dbReference>
<comment type="caution">
    <text evidence="7">Lacks conserved residue(s) required for the propagation of feature annotation.</text>
</comment>
<proteinExistence type="inferred from homology"/>
<dbReference type="AlphaFoldDB" id="A0A0C9RIU6"/>
<dbReference type="InterPro" id="IPR000209">
    <property type="entry name" value="Peptidase_S8/S53_dom"/>
</dbReference>
<keyword evidence="6" id="KW-0325">Glycoprotein</keyword>
<evidence type="ECO:0000256" key="7">
    <source>
        <dbReference type="PROSITE-ProRule" id="PRU01240"/>
    </source>
</evidence>
<dbReference type="InterPro" id="IPR041469">
    <property type="entry name" value="Subtilisin-like_FN3"/>
</dbReference>
<evidence type="ECO:0000313" key="12">
    <source>
        <dbReference type="EMBL" id="JAG86431.1"/>
    </source>
</evidence>
<dbReference type="FunFam" id="3.50.30.30:FF:000005">
    <property type="entry name" value="subtilisin-like protease SBT1.5"/>
    <property type="match status" value="1"/>
</dbReference>
<evidence type="ECO:0000256" key="5">
    <source>
        <dbReference type="ARBA" id="ARBA00022825"/>
    </source>
</evidence>
<dbReference type="InterPro" id="IPR023828">
    <property type="entry name" value="Peptidase_S8_Ser-AS"/>
</dbReference>
<dbReference type="Gene3D" id="3.50.30.30">
    <property type="match status" value="1"/>
</dbReference>
<dbReference type="InterPro" id="IPR046450">
    <property type="entry name" value="PA_dom_sf"/>
</dbReference>
<feature type="domain" description="PA" evidence="10">
    <location>
        <begin position="175"/>
        <end position="268"/>
    </location>
</feature>
<evidence type="ECO:0000256" key="4">
    <source>
        <dbReference type="ARBA" id="ARBA00022801"/>
    </source>
</evidence>
<dbReference type="InterPro" id="IPR045051">
    <property type="entry name" value="SBT"/>
</dbReference>
<dbReference type="InterPro" id="IPR003137">
    <property type="entry name" value="PA_domain"/>
</dbReference>
<dbReference type="Gene3D" id="2.60.40.2310">
    <property type="match status" value="1"/>
</dbReference>
<keyword evidence="4" id="KW-0378">Hydrolase</keyword>
<dbReference type="InterPro" id="IPR015500">
    <property type="entry name" value="Peptidase_S8_subtilisin-rel"/>
</dbReference>
<dbReference type="CDD" id="cd02120">
    <property type="entry name" value="PA_subtilisin_like"/>
    <property type="match status" value="1"/>
</dbReference>
<feature type="region of interest" description="Disordered" evidence="8">
    <location>
        <begin position="1"/>
        <end position="20"/>
    </location>
</feature>
<dbReference type="SUPFAM" id="SSF52743">
    <property type="entry name" value="Subtilisin-like"/>
    <property type="match status" value="1"/>
</dbReference>
<keyword evidence="3" id="KW-0732">Signal</keyword>
<dbReference type="PANTHER" id="PTHR10795">
    <property type="entry name" value="PROPROTEIN CONVERTASE SUBTILISIN/KEXIN"/>
    <property type="match status" value="1"/>
</dbReference>
<evidence type="ECO:0000259" key="11">
    <source>
        <dbReference type="Pfam" id="PF17766"/>
    </source>
</evidence>
<name>A0A0C9RIU6_9CONI</name>
<dbReference type="PRINTS" id="PR00723">
    <property type="entry name" value="SUBTILISIN"/>
</dbReference>
<accession>A0A0C9RIU6</accession>
<reference evidence="12" key="1">
    <citation type="submission" date="2015-02" db="EMBL/GenBank/DDBJ databases">
        <title>A transcriptome of Wollemia nobilis - a relic of Gondwana.</title>
        <authorList>
            <person name="Chia J.Y."/>
            <person name="Leong Y.S."/>
            <person name="Abdul Karim S."/>
            <person name="Wan Azmi N."/>
            <person name="Hercus R."/>
            <person name="Croft L."/>
        </authorList>
    </citation>
    <scope>NUCLEOTIDE SEQUENCE</scope>
    <source>
        <strain evidence="12">MaeBrown</strain>
        <tissue evidence="12">Leaf</tissue>
    </source>
</reference>
<dbReference type="Pfam" id="PF02225">
    <property type="entry name" value="PA"/>
    <property type="match status" value="1"/>
</dbReference>
<dbReference type="GO" id="GO:0006508">
    <property type="term" value="P:proteolysis"/>
    <property type="evidence" value="ECO:0007669"/>
    <property type="project" value="UniProtKB-KW"/>
</dbReference>
<feature type="compositionally biased region" description="Basic and acidic residues" evidence="8">
    <location>
        <begin position="1"/>
        <end position="17"/>
    </location>
</feature>
<dbReference type="GO" id="GO:0004252">
    <property type="term" value="F:serine-type endopeptidase activity"/>
    <property type="evidence" value="ECO:0007669"/>
    <property type="project" value="InterPro"/>
</dbReference>
<keyword evidence="5" id="KW-0720">Serine protease</keyword>
<evidence type="ECO:0000256" key="1">
    <source>
        <dbReference type="ARBA" id="ARBA00011073"/>
    </source>
</evidence>
<organism evidence="12">
    <name type="scientific">Wollemia nobilis</name>
    <dbReference type="NCBI Taxonomy" id="56998"/>
    <lineage>
        <taxon>Eukaryota</taxon>
        <taxon>Viridiplantae</taxon>
        <taxon>Streptophyta</taxon>
        <taxon>Embryophyta</taxon>
        <taxon>Tracheophyta</taxon>
        <taxon>Spermatophyta</taxon>
        <taxon>Pinopsida</taxon>
        <taxon>Pinidae</taxon>
        <taxon>Conifers II</taxon>
        <taxon>Araucariales</taxon>
        <taxon>Araucariaceae</taxon>
        <taxon>Wollemia</taxon>
    </lineage>
</organism>
<sequence>MNDTTESKSPRDMDGHGTHTASTAAGRYVYRASMLGYARGVATGVAPKARVAAYKVCWRSGCFDSDILGGFDKAVADGVNVISISVGGGVAPYYLDSIALGAFGAMQHGVFVSASGGNEGPGRLTVTNVAPWIATVGAGTLDRDFPADVLLGDGQVIRGVSLYSGRGLDVRHPLPLVYAGDASMMQDGSDSYSASLCMEGALDPKVVKGKIVLCERGNNPRVAKGAEVKSAGGLAMILTNKASDGEGLVADAHVLPASGVGASSGDAIRRYLLSTKNATATILFHGTKLDVKPAPVVASFSARGPNPETPEILKPDMIAPGVNILAAWTDAAGPSGIASDHRRTEFNILSGTSMSCPHVSGLAALLKGAHPDWSPAAIKSALMTTAYIRDNKAQTLLDEATKNTSTPFDFGAGHVDPQRAMDPGLIYDITADDYVKFMCGLNYSEKDLKAMTHQSLVSCPAQKVEPGNLNYPSLAAVFDQTRSSRLSTVLVRTVTNVGPPVSSYTVKVIPPNGVEVTVKPTRLSFTKQNEKLSYTVTVSTTPLNLLPGNSETASGSLTWTDGKHVVQSPIVVTRQEPY</sequence>
<dbReference type="Gene3D" id="3.40.50.200">
    <property type="entry name" value="Peptidase S8/S53 domain"/>
    <property type="match status" value="1"/>
</dbReference>
<evidence type="ECO:0000256" key="8">
    <source>
        <dbReference type="SAM" id="MobiDB-lite"/>
    </source>
</evidence>
<feature type="domain" description="Subtilisin-like protease fibronectin type-III" evidence="11">
    <location>
        <begin position="468"/>
        <end position="572"/>
    </location>
</feature>
<dbReference type="EMBL" id="GCHU01015390">
    <property type="protein sequence ID" value="JAG86431.1"/>
    <property type="molecule type" value="Transcribed_RNA"/>
</dbReference>
<dbReference type="PROSITE" id="PS00138">
    <property type="entry name" value="SUBTILASE_SER"/>
    <property type="match status" value="1"/>
</dbReference>
<protein>
    <submittedName>
        <fullName evidence="12">TSA: Wollemia nobilis Ref_Wollemi_Transcript_15476_2058 transcribed RNA sequence</fullName>
    </submittedName>
</protein>
<evidence type="ECO:0000259" key="9">
    <source>
        <dbReference type="Pfam" id="PF00082"/>
    </source>
</evidence>
<feature type="domain" description="Peptidase S8/S53" evidence="9">
    <location>
        <begin position="3"/>
        <end position="412"/>
    </location>
</feature>